<dbReference type="EMBL" id="AP022620">
    <property type="protein sequence ID" value="BBZ75226.1"/>
    <property type="molecule type" value="Genomic_DNA"/>
</dbReference>
<evidence type="ECO:0000313" key="1">
    <source>
        <dbReference type="EMBL" id="BBZ75226.1"/>
    </source>
</evidence>
<organism evidence="1 2">
    <name type="scientific">Mycolicibacterium anyangense</name>
    <dbReference type="NCBI Taxonomy" id="1431246"/>
    <lineage>
        <taxon>Bacteria</taxon>
        <taxon>Bacillati</taxon>
        <taxon>Actinomycetota</taxon>
        <taxon>Actinomycetes</taxon>
        <taxon>Mycobacteriales</taxon>
        <taxon>Mycobacteriaceae</taxon>
        <taxon>Mycolicibacterium</taxon>
    </lineage>
</organism>
<name>A0A6N4VZV3_9MYCO</name>
<dbReference type="AlphaFoldDB" id="A0A6N4VZV3"/>
<dbReference type="GO" id="GO:0016301">
    <property type="term" value="F:kinase activity"/>
    <property type="evidence" value="ECO:0007669"/>
    <property type="project" value="UniProtKB-KW"/>
</dbReference>
<dbReference type="Proteomes" id="UP000467249">
    <property type="component" value="Chromosome"/>
</dbReference>
<dbReference type="SUPFAM" id="SSF52540">
    <property type="entry name" value="P-loop containing nucleoside triphosphate hydrolases"/>
    <property type="match status" value="1"/>
</dbReference>
<proteinExistence type="predicted"/>
<gene>
    <name evidence="1" type="ORF">MANY_05630</name>
</gene>
<keyword evidence="1" id="KW-0808">Transferase</keyword>
<evidence type="ECO:0000313" key="2">
    <source>
        <dbReference type="Proteomes" id="UP000467249"/>
    </source>
</evidence>
<dbReference type="InterPro" id="IPR027417">
    <property type="entry name" value="P-loop_NTPase"/>
</dbReference>
<reference evidence="1 2" key="1">
    <citation type="journal article" date="2019" name="Emerg. Microbes Infect.">
        <title>Comprehensive subspecies identification of 175 nontuberculous mycobacteria species based on 7547 genomic profiles.</title>
        <authorList>
            <person name="Matsumoto Y."/>
            <person name="Kinjo T."/>
            <person name="Motooka D."/>
            <person name="Nabeya D."/>
            <person name="Jung N."/>
            <person name="Uechi K."/>
            <person name="Horii T."/>
            <person name="Iida T."/>
            <person name="Fujita J."/>
            <person name="Nakamura S."/>
        </authorList>
    </citation>
    <scope>NUCLEOTIDE SEQUENCE [LARGE SCALE GENOMIC DNA]</scope>
    <source>
        <strain evidence="1 2">JCM 30275</strain>
    </source>
</reference>
<dbReference type="NCBIfam" id="NF005115">
    <property type="entry name" value="PRK06547.1"/>
    <property type="match status" value="1"/>
</dbReference>
<accession>A0A6N4VZV3</accession>
<sequence>MSAPQHWVEAVLPHVLAPDAIVLIDGRSGSGKSTLAQQVVEHAARQGVSVQLIHMEDIYPGWDGLDEAIRILAADIIGPLAAGRAARWPTYDWHRDAPGPQQTAQPGRPVLIEGVGALSADSAPQASWRVWLEAPADLRRRRALARDGELYHPHWGRWAQAEDAFIDRHRPAERADIIIEVGEKR</sequence>
<keyword evidence="2" id="KW-1185">Reference proteome</keyword>
<protein>
    <submittedName>
        <fullName evidence="1">Adenylate kinase</fullName>
    </submittedName>
</protein>
<keyword evidence="1" id="KW-0418">Kinase</keyword>
<dbReference type="Gene3D" id="3.40.50.300">
    <property type="entry name" value="P-loop containing nucleotide triphosphate hydrolases"/>
    <property type="match status" value="1"/>
</dbReference>
<dbReference type="RefSeq" id="WP_163802849.1">
    <property type="nucleotide sequence ID" value="NZ_AP022620.1"/>
</dbReference>
<dbReference type="KEGG" id="many:MANY_05630"/>